<dbReference type="RefSeq" id="WP_134520319.1">
    <property type="nucleotide sequence ID" value="NZ_SOHE01000060.1"/>
</dbReference>
<dbReference type="Proteomes" id="UP000297447">
    <property type="component" value="Unassembled WGS sequence"/>
</dbReference>
<evidence type="ECO:0000259" key="3">
    <source>
        <dbReference type="Pfam" id="PF19803"/>
    </source>
</evidence>
<feature type="domain" description="DUF6286" evidence="3">
    <location>
        <begin position="91"/>
        <end position="191"/>
    </location>
</feature>
<keyword evidence="2" id="KW-0472">Membrane</keyword>
<evidence type="ECO:0000313" key="5">
    <source>
        <dbReference type="Proteomes" id="UP000297447"/>
    </source>
</evidence>
<dbReference type="Pfam" id="PF19803">
    <property type="entry name" value="DUF6286"/>
    <property type="match status" value="1"/>
</dbReference>
<keyword evidence="2" id="KW-0812">Transmembrane</keyword>
<feature type="transmembrane region" description="Helical" evidence="2">
    <location>
        <begin position="81"/>
        <end position="102"/>
    </location>
</feature>
<name>A0A4R8ZWC8_9MICO</name>
<evidence type="ECO:0000256" key="2">
    <source>
        <dbReference type="SAM" id="Phobius"/>
    </source>
</evidence>
<feature type="region of interest" description="Disordered" evidence="1">
    <location>
        <begin position="1"/>
        <end position="22"/>
    </location>
</feature>
<reference evidence="4 5" key="1">
    <citation type="submission" date="2019-03" db="EMBL/GenBank/DDBJ databases">
        <title>Genomics of glacier-inhabiting Cryobacterium strains.</title>
        <authorList>
            <person name="Liu Q."/>
            <person name="Xin Y.-H."/>
        </authorList>
    </citation>
    <scope>NUCLEOTIDE SEQUENCE [LARGE SCALE GENOMIC DNA]</scope>
    <source>
        <strain evidence="4 5">Hh14</strain>
    </source>
</reference>
<dbReference type="EMBL" id="SOHE01000060">
    <property type="protein sequence ID" value="TFD47817.1"/>
    <property type="molecule type" value="Genomic_DNA"/>
</dbReference>
<evidence type="ECO:0000256" key="1">
    <source>
        <dbReference type="SAM" id="MobiDB-lite"/>
    </source>
</evidence>
<dbReference type="OrthoDB" id="5126451at2"/>
<protein>
    <recommendedName>
        <fullName evidence="3">DUF6286 domain-containing protein</fullName>
    </recommendedName>
</protein>
<evidence type="ECO:0000313" key="4">
    <source>
        <dbReference type="EMBL" id="TFD47817.1"/>
    </source>
</evidence>
<accession>A0A4R8ZWC8</accession>
<dbReference type="InterPro" id="IPR046253">
    <property type="entry name" value="DUF6286"/>
</dbReference>
<feature type="compositionally biased region" description="Low complexity" evidence="1">
    <location>
        <begin position="1"/>
        <end position="13"/>
    </location>
</feature>
<comment type="caution">
    <text evidence="4">The sequence shown here is derived from an EMBL/GenBank/DDBJ whole genome shotgun (WGS) entry which is preliminary data.</text>
</comment>
<keyword evidence="5" id="KW-1185">Reference proteome</keyword>
<sequence length="201" mass="20899">MKTAPATPAMTPAARDRRVLRRETHSSRSGLAITVALLIIVVCLIVGTEMVLQLLGRAPLLFSPTDAARTAAAPASDLRRVMVPLGIGVALVGLLLLLAAVLPGRRTRHGLSTDRLAVVVDDEVIASALARSAAIAAGVAPDAVRVTVGRRSAQVRLTPTSGIRVDEARVTEAAVSALERVGPRPSIRPRLLVAPTGRVGS</sequence>
<feature type="transmembrane region" description="Helical" evidence="2">
    <location>
        <begin position="31"/>
        <end position="55"/>
    </location>
</feature>
<proteinExistence type="predicted"/>
<gene>
    <name evidence="4" type="ORF">E3T55_14785</name>
</gene>
<dbReference type="AlphaFoldDB" id="A0A4R8ZWC8"/>
<keyword evidence="2" id="KW-1133">Transmembrane helix</keyword>
<organism evidence="4 5">
    <name type="scientific">Cryobacterium frigoriphilum</name>
    <dbReference type="NCBI Taxonomy" id="1259150"/>
    <lineage>
        <taxon>Bacteria</taxon>
        <taxon>Bacillati</taxon>
        <taxon>Actinomycetota</taxon>
        <taxon>Actinomycetes</taxon>
        <taxon>Micrococcales</taxon>
        <taxon>Microbacteriaceae</taxon>
        <taxon>Cryobacterium</taxon>
    </lineage>
</organism>